<dbReference type="GO" id="GO:0005634">
    <property type="term" value="C:nucleus"/>
    <property type="evidence" value="ECO:0007669"/>
    <property type="project" value="UniProtKB-SubCell"/>
</dbReference>
<dbReference type="InterPro" id="IPR036236">
    <property type="entry name" value="Znf_C2H2_sf"/>
</dbReference>
<reference evidence="13" key="1">
    <citation type="journal article" date="2020" name="Cell">
        <title>Large-Scale Comparative Analyses of Tick Genomes Elucidate Their Genetic Diversity and Vector Capacities.</title>
        <authorList>
            <consortium name="Tick Genome and Microbiome Consortium (TIGMIC)"/>
            <person name="Jia N."/>
            <person name="Wang J."/>
            <person name="Shi W."/>
            <person name="Du L."/>
            <person name="Sun Y."/>
            <person name="Zhan W."/>
            <person name="Jiang J.F."/>
            <person name="Wang Q."/>
            <person name="Zhang B."/>
            <person name="Ji P."/>
            <person name="Bell-Sakyi L."/>
            <person name="Cui X.M."/>
            <person name="Yuan T.T."/>
            <person name="Jiang B.G."/>
            <person name="Yang W.F."/>
            <person name="Lam T.T."/>
            <person name="Chang Q.C."/>
            <person name="Ding S.J."/>
            <person name="Wang X.J."/>
            <person name="Zhu J.G."/>
            <person name="Ruan X.D."/>
            <person name="Zhao L."/>
            <person name="Wei J.T."/>
            <person name="Ye R.Z."/>
            <person name="Que T.C."/>
            <person name="Du C.H."/>
            <person name="Zhou Y.H."/>
            <person name="Cheng J.X."/>
            <person name="Dai P.F."/>
            <person name="Guo W.B."/>
            <person name="Han X.H."/>
            <person name="Huang E.J."/>
            <person name="Li L.F."/>
            <person name="Wei W."/>
            <person name="Gao Y.C."/>
            <person name="Liu J.Z."/>
            <person name="Shao H.Z."/>
            <person name="Wang X."/>
            <person name="Wang C.C."/>
            <person name="Yang T.C."/>
            <person name="Huo Q.B."/>
            <person name="Li W."/>
            <person name="Chen H.Y."/>
            <person name="Chen S.E."/>
            <person name="Zhou L.G."/>
            <person name="Ni X.B."/>
            <person name="Tian J.H."/>
            <person name="Sheng Y."/>
            <person name="Liu T."/>
            <person name="Pan Y.S."/>
            <person name="Xia L.Y."/>
            <person name="Li J."/>
            <person name="Zhao F."/>
            <person name="Cao W.C."/>
        </authorList>
    </citation>
    <scope>NUCLEOTIDE SEQUENCE</scope>
    <source>
        <strain evidence="13">Rmic-2018</strain>
    </source>
</reference>
<dbReference type="PANTHER" id="PTHR24409:SF295">
    <property type="entry name" value="AZ2-RELATED"/>
    <property type="match status" value="1"/>
</dbReference>
<evidence type="ECO:0000256" key="5">
    <source>
        <dbReference type="ARBA" id="ARBA00022771"/>
    </source>
</evidence>
<feature type="domain" description="C2H2-type" evidence="12">
    <location>
        <begin position="368"/>
        <end position="395"/>
    </location>
</feature>
<dbReference type="InterPro" id="IPR013087">
    <property type="entry name" value="Znf_C2H2_type"/>
</dbReference>
<evidence type="ECO:0000313" key="13">
    <source>
        <dbReference type="EMBL" id="KAH7955236.1"/>
    </source>
</evidence>
<keyword evidence="9" id="KW-0804">Transcription</keyword>
<keyword evidence="4" id="KW-0677">Repeat</keyword>
<dbReference type="GO" id="GO:0000977">
    <property type="term" value="F:RNA polymerase II transcription regulatory region sequence-specific DNA binding"/>
    <property type="evidence" value="ECO:0007669"/>
    <property type="project" value="TreeGrafter"/>
</dbReference>
<dbReference type="Pfam" id="PF13909">
    <property type="entry name" value="zf-H2C2_5"/>
    <property type="match status" value="1"/>
</dbReference>
<evidence type="ECO:0000256" key="10">
    <source>
        <dbReference type="ARBA" id="ARBA00023242"/>
    </source>
</evidence>
<dbReference type="GO" id="GO:0008270">
    <property type="term" value="F:zinc ion binding"/>
    <property type="evidence" value="ECO:0007669"/>
    <property type="project" value="UniProtKB-KW"/>
</dbReference>
<dbReference type="GO" id="GO:0000981">
    <property type="term" value="F:DNA-binding transcription factor activity, RNA polymerase II-specific"/>
    <property type="evidence" value="ECO:0007669"/>
    <property type="project" value="TreeGrafter"/>
</dbReference>
<evidence type="ECO:0000256" key="6">
    <source>
        <dbReference type="ARBA" id="ARBA00022833"/>
    </source>
</evidence>
<name>A0A9J6CXR6_RHIMP</name>
<feature type="domain" description="C2H2-type" evidence="12">
    <location>
        <begin position="312"/>
        <end position="339"/>
    </location>
</feature>
<evidence type="ECO:0000256" key="9">
    <source>
        <dbReference type="ARBA" id="ARBA00023163"/>
    </source>
</evidence>
<accession>A0A9J6CXR6</accession>
<dbReference type="EMBL" id="JABSTU010004829">
    <property type="protein sequence ID" value="KAH7955236.1"/>
    <property type="molecule type" value="Genomic_DNA"/>
</dbReference>
<sequence length="476" mass="54147">MQKHLYVAVIPELSENTFDLDEGASRRRHLRRCRSRAPPREACLKRKAGQLRWEREPFLRHLSRGGVVFGHVFLVHVVGGRLDVSLLYLFEKLCLVPFKWQCVLMCEGVIEGVWEKCCRSSCTERQTARERLVYCIDRQVTKIHLVDVLRELFCSCNPARCLAQGPDGAKFFQLPFLTAWQPKDEACGTVWVTGPDAPSCNAFLSFVLCPLRCGGWGDWGGRRRRGSHPSFACAVVTELRGFRLPVDELQAMDILTATLFMPLYWAWASHEQDHSLVSVEGGLYSCRQCTYVTKSKGNMKRHLRIHTGERPFQCLLCPAAFTEKRTLKDHIRTHTGERPFSCDQCNASFAMRASLVSHMRTHTGDRPFSCDKCSASFSQRTFLKAHMITHTGERPFSCDFCNASYSRKGHLMDHMQKHAGQRPFCCDHCSASFSLKTDFVNHMHTHTGERPFSCDQCSASFGQKGFWLTTCAPTQA</sequence>
<dbReference type="VEuPathDB" id="VectorBase:LOC119185875"/>
<dbReference type="PANTHER" id="PTHR24409">
    <property type="entry name" value="ZINC FINGER PROTEIN 142"/>
    <property type="match status" value="1"/>
</dbReference>
<evidence type="ECO:0000256" key="3">
    <source>
        <dbReference type="ARBA" id="ARBA00022723"/>
    </source>
</evidence>
<evidence type="ECO:0000256" key="1">
    <source>
        <dbReference type="ARBA" id="ARBA00004123"/>
    </source>
</evidence>
<keyword evidence="10" id="KW-0539">Nucleus</keyword>
<feature type="domain" description="C2H2-type" evidence="12">
    <location>
        <begin position="284"/>
        <end position="311"/>
    </location>
</feature>
<comment type="caution">
    <text evidence="13">The sequence shown here is derived from an EMBL/GenBank/DDBJ whole genome shotgun (WGS) entry which is preliminary data.</text>
</comment>
<protein>
    <recommendedName>
        <fullName evidence="12">C2H2-type domain-containing protein</fullName>
    </recommendedName>
</protein>
<dbReference type="SUPFAM" id="SSF57667">
    <property type="entry name" value="beta-beta-alpha zinc fingers"/>
    <property type="match status" value="4"/>
</dbReference>
<dbReference type="AlphaFoldDB" id="A0A9J6CXR6"/>
<dbReference type="PROSITE" id="PS00028">
    <property type="entry name" value="ZINC_FINGER_C2H2_1"/>
    <property type="match status" value="5"/>
</dbReference>
<keyword evidence="6" id="KW-0862">Zinc</keyword>
<feature type="domain" description="C2H2-type" evidence="12">
    <location>
        <begin position="340"/>
        <end position="367"/>
    </location>
</feature>
<reference evidence="13" key="2">
    <citation type="submission" date="2021-09" db="EMBL/GenBank/DDBJ databases">
        <authorList>
            <person name="Jia N."/>
            <person name="Wang J."/>
            <person name="Shi W."/>
            <person name="Du L."/>
            <person name="Sun Y."/>
            <person name="Zhan W."/>
            <person name="Jiang J."/>
            <person name="Wang Q."/>
            <person name="Zhang B."/>
            <person name="Ji P."/>
            <person name="Sakyi L.B."/>
            <person name="Cui X."/>
            <person name="Yuan T."/>
            <person name="Jiang B."/>
            <person name="Yang W."/>
            <person name="Lam T.T.-Y."/>
            <person name="Chang Q."/>
            <person name="Ding S."/>
            <person name="Wang X."/>
            <person name="Zhu J."/>
            <person name="Ruan X."/>
            <person name="Zhao L."/>
            <person name="Wei J."/>
            <person name="Que T."/>
            <person name="Du C."/>
            <person name="Cheng J."/>
            <person name="Dai P."/>
            <person name="Han X."/>
            <person name="Huang E."/>
            <person name="Gao Y."/>
            <person name="Liu J."/>
            <person name="Shao H."/>
            <person name="Ye R."/>
            <person name="Li L."/>
            <person name="Wei W."/>
            <person name="Wang X."/>
            <person name="Wang C."/>
            <person name="Huo Q."/>
            <person name="Li W."/>
            <person name="Guo W."/>
            <person name="Chen H."/>
            <person name="Chen S."/>
            <person name="Zhou L."/>
            <person name="Zhou L."/>
            <person name="Ni X."/>
            <person name="Tian J."/>
            <person name="Zhou Y."/>
            <person name="Sheng Y."/>
            <person name="Liu T."/>
            <person name="Pan Y."/>
            <person name="Xia L."/>
            <person name="Li J."/>
            <person name="Zhao F."/>
            <person name="Cao W."/>
        </authorList>
    </citation>
    <scope>NUCLEOTIDE SEQUENCE</scope>
    <source>
        <strain evidence="13">Rmic-2018</strain>
        <tissue evidence="13">Larvae</tissue>
    </source>
</reference>
<dbReference type="Pfam" id="PF00096">
    <property type="entry name" value="zf-C2H2"/>
    <property type="match status" value="4"/>
</dbReference>
<evidence type="ECO:0000256" key="8">
    <source>
        <dbReference type="ARBA" id="ARBA00023125"/>
    </source>
</evidence>
<comment type="subcellular location">
    <subcellularLocation>
        <location evidence="1">Nucleus</location>
    </subcellularLocation>
</comment>
<dbReference type="Proteomes" id="UP000821866">
    <property type="component" value="Unassembled WGS sequence"/>
</dbReference>
<dbReference type="FunFam" id="3.30.160.60:FF:000110">
    <property type="entry name" value="Zinc finger protein-like"/>
    <property type="match status" value="1"/>
</dbReference>
<feature type="domain" description="C2H2-type" evidence="12">
    <location>
        <begin position="396"/>
        <end position="423"/>
    </location>
</feature>
<dbReference type="PROSITE" id="PS50157">
    <property type="entry name" value="ZINC_FINGER_C2H2_2"/>
    <property type="match status" value="6"/>
</dbReference>
<comment type="similarity">
    <text evidence="2">Belongs to the krueppel C2H2-type zinc-finger protein family.</text>
</comment>
<evidence type="ECO:0000256" key="7">
    <source>
        <dbReference type="ARBA" id="ARBA00023015"/>
    </source>
</evidence>
<dbReference type="FunFam" id="3.30.160.60:FF:000508">
    <property type="entry name" value="Myeloid zinc finger 1"/>
    <property type="match status" value="1"/>
</dbReference>
<evidence type="ECO:0000256" key="11">
    <source>
        <dbReference type="PROSITE-ProRule" id="PRU00042"/>
    </source>
</evidence>
<evidence type="ECO:0000256" key="4">
    <source>
        <dbReference type="ARBA" id="ARBA00022737"/>
    </source>
</evidence>
<dbReference type="Gene3D" id="3.30.160.60">
    <property type="entry name" value="Classic Zinc Finger"/>
    <property type="match status" value="7"/>
</dbReference>
<dbReference type="FunFam" id="3.30.160.60:FF:001049">
    <property type="entry name" value="zinc finger protein 319"/>
    <property type="match status" value="1"/>
</dbReference>
<keyword evidence="3" id="KW-0479">Metal-binding</keyword>
<evidence type="ECO:0000256" key="2">
    <source>
        <dbReference type="ARBA" id="ARBA00006991"/>
    </source>
</evidence>
<keyword evidence="8" id="KW-0238">DNA-binding</keyword>
<keyword evidence="14" id="KW-1185">Reference proteome</keyword>
<dbReference type="FunFam" id="3.30.160.60:FF:002343">
    <property type="entry name" value="Zinc finger protein 33A"/>
    <property type="match status" value="2"/>
</dbReference>
<evidence type="ECO:0000313" key="14">
    <source>
        <dbReference type="Proteomes" id="UP000821866"/>
    </source>
</evidence>
<feature type="domain" description="C2H2-type" evidence="12">
    <location>
        <begin position="424"/>
        <end position="451"/>
    </location>
</feature>
<proteinExistence type="inferred from homology"/>
<evidence type="ECO:0000259" key="12">
    <source>
        <dbReference type="PROSITE" id="PS50157"/>
    </source>
</evidence>
<dbReference type="GO" id="GO:0042802">
    <property type="term" value="F:identical protein binding"/>
    <property type="evidence" value="ECO:0007669"/>
    <property type="project" value="UniProtKB-ARBA"/>
</dbReference>
<keyword evidence="5 11" id="KW-0863">Zinc-finger</keyword>
<gene>
    <name evidence="13" type="ORF">HPB51_028164</name>
</gene>
<dbReference type="SMART" id="SM00355">
    <property type="entry name" value="ZnF_C2H2"/>
    <property type="match status" value="6"/>
</dbReference>
<organism evidence="13 14">
    <name type="scientific">Rhipicephalus microplus</name>
    <name type="common">Cattle tick</name>
    <name type="synonym">Boophilus microplus</name>
    <dbReference type="NCBI Taxonomy" id="6941"/>
    <lineage>
        <taxon>Eukaryota</taxon>
        <taxon>Metazoa</taxon>
        <taxon>Ecdysozoa</taxon>
        <taxon>Arthropoda</taxon>
        <taxon>Chelicerata</taxon>
        <taxon>Arachnida</taxon>
        <taxon>Acari</taxon>
        <taxon>Parasitiformes</taxon>
        <taxon>Ixodida</taxon>
        <taxon>Ixodoidea</taxon>
        <taxon>Ixodidae</taxon>
        <taxon>Rhipicephalinae</taxon>
        <taxon>Rhipicephalus</taxon>
        <taxon>Boophilus</taxon>
    </lineage>
</organism>
<keyword evidence="7" id="KW-0805">Transcription regulation</keyword>